<dbReference type="Pfam" id="PF01868">
    <property type="entry name" value="RNase_P-MRP_p29"/>
    <property type="match status" value="1"/>
</dbReference>
<dbReference type="GO" id="GO:0003723">
    <property type="term" value="F:RNA binding"/>
    <property type="evidence" value="ECO:0007669"/>
    <property type="project" value="InterPro"/>
</dbReference>
<sequence length="95" mass="10835">MERNRHNILFHELIGLDVTILSHSDPHLIGVSGRIVDETMNTLRILLNNGRILTVFKRYGLFETTLPGNTKMVIDGSQILGRPEDRLKRLKSSKI</sequence>
<evidence type="ECO:0000313" key="7">
    <source>
        <dbReference type="EMBL" id="ADM27007.1"/>
    </source>
</evidence>
<dbReference type="SUPFAM" id="SSF101744">
    <property type="entry name" value="Rof/RNase P subunit-like"/>
    <property type="match status" value="1"/>
</dbReference>
<dbReference type="InterPro" id="IPR002730">
    <property type="entry name" value="Rpp29/RNP1"/>
</dbReference>
<organism evidence="7 8">
    <name type="scientific">Ignisphaera aggregans (strain DSM 17230 / JCM 13409 / AQ1.S1)</name>
    <dbReference type="NCBI Taxonomy" id="583356"/>
    <lineage>
        <taxon>Archaea</taxon>
        <taxon>Thermoproteota</taxon>
        <taxon>Thermoprotei</taxon>
        <taxon>Desulfurococcales</taxon>
        <taxon>Desulfurococcaceae</taxon>
        <taxon>Ignisphaera</taxon>
    </lineage>
</organism>
<name>E0SPY5_IGNAA</name>
<keyword evidence="2 6" id="KW-0819">tRNA processing</keyword>
<gene>
    <name evidence="6" type="primary">rnp1</name>
    <name evidence="7" type="ordered locus">Igag_0156</name>
</gene>
<dbReference type="InterPro" id="IPR023538">
    <property type="entry name" value="RNP1"/>
</dbReference>
<evidence type="ECO:0000256" key="6">
    <source>
        <dbReference type="HAMAP-Rule" id="MF_00754"/>
    </source>
</evidence>
<keyword evidence="5 6" id="KW-0378">Hydrolase</keyword>
<comment type="catalytic activity">
    <reaction evidence="6">
        <text>Endonucleolytic cleavage of RNA, removing 5'-extranucleotides from tRNA precursor.</text>
        <dbReference type="EC" id="3.1.26.5"/>
    </reaction>
</comment>
<comment type="similarity">
    <text evidence="6">Belongs to the eukaryotic/archaeal RNase P protein component 1 family.</text>
</comment>
<dbReference type="GO" id="GO:0001682">
    <property type="term" value="P:tRNA 5'-leader removal"/>
    <property type="evidence" value="ECO:0007669"/>
    <property type="project" value="UniProtKB-UniRule"/>
</dbReference>
<dbReference type="STRING" id="583356.Igag_0156"/>
<dbReference type="KEGG" id="iag:Igag_0156"/>
<dbReference type="SMART" id="SM00538">
    <property type="entry name" value="POP4"/>
    <property type="match status" value="1"/>
</dbReference>
<keyword evidence="3 6" id="KW-0540">Nuclease</keyword>
<evidence type="ECO:0000313" key="8">
    <source>
        <dbReference type="Proteomes" id="UP000001304"/>
    </source>
</evidence>
<dbReference type="GO" id="GO:0004526">
    <property type="term" value="F:ribonuclease P activity"/>
    <property type="evidence" value="ECO:0007669"/>
    <property type="project" value="UniProtKB-UniRule"/>
</dbReference>
<dbReference type="AlphaFoldDB" id="E0SPY5"/>
<dbReference type="EMBL" id="CP002098">
    <property type="protein sequence ID" value="ADM27007.1"/>
    <property type="molecule type" value="Genomic_DNA"/>
</dbReference>
<reference evidence="7 8" key="1">
    <citation type="journal article" date="2010" name="Stand. Genomic Sci.">
        <title>Complete genome sequence of Ignisphaera aggregans type strain (AQ1.S1).</title>
        <authorList>
            <person name="Goker M."/>
            <person name="Held B."/>
            <person name="Lapidus A."/>
            <person name="Nolan M."/>
            <person name="Spring S."/>
            <person name="Yasawong M."/>
            <person name="Lucas S."/>
            <person name="Glavina Del Rio T."/>
            <person name="Tice H."/>
            <person name="Cheng J.F."/>
            <person name="Goodwin L."/>
            <person name="Tapia R."/>
            <person name="Pitluck S."/>
            <person name="Liolios K."/>
            <person name="Ivanova N."/>
            <person name="Mavromatis K."/>
            <person name="Mikhailova N."/>
            <person name="Pati A."/>
            <person name="Chen A."/>
            <person name="Palaniappan K."/>
            <person name="Brambilla E."/>
            <person name="Land M."/>
            <person name="Hauser L."/>
            <person name="Chang Y.J."/>
            <person name="Jeffries C.D."/>
            <person name="Brettin T."/>
            <person name="Detter J.C."/>
            <person name="Han C."/>
            <person name="Rohde M."/>
            <person name="Sikorski J."/>
            <person name="Woyke T."/>
            <person name="Bristow J."/>
            <person name="Eisen J.A."/>
            <person name="Markowitz V."/>
            <person name="Hugenholtz P."/>
            <person name="Kyrpides N.C."/>
            <person name="Klenk H.P."/>
        </authorList>
    </citation>
    <scope>NUCLEOTIDE SEQUENCE [LARGE SCALE GENOMIC DNA]</scope>
    <source>
        <strain evidence="8">DSM 17230 / JCM 13409 / AQ1.S1</strain>
    </source>
</reference>
<dbReference type="Gene3D" id="2.30.30.210">
    <property type="entry name" value="Ribonuclease P/MRP, subunit p29"/>
    <property type="match status" value="1"/>
</dbReference>
<dbReference type="InterPro" id="IPR036980">
    <property type="entry name" value="RNase_P/MRP_Rpp29_sf"/>
</dbReference>
<dbReference type="EC" id="3.1.26.5" evidence="6"/>
<proteinExistence type="inferred from homology"/>
<evidence type="ECO:0000256" key="5">
    <source>
        <dbReference type="ARBA" id="ARBA00022801"/>
    </source>
</evidence>
<dbReference type="HAMAP" id="MF_00754">
    <property type="entry name" value="RNase_P_1"/>
    <property type="match status" value="1"/>
</dbReference>
<accession>E0SPY5</accession>
<evidence type="ECO:0000256" key="1">
    <source>
        <dbReference type="ARBA" id="ARBA00022490"/>
    </source>
</evidence>
<dbReference type="Proteomes" id="UP000001304">
    <property type="component" value="Chromosome"/>
</dbReference>
<evidence type="ECO:0000256" key="3">
    <source>
        <dbReference type="ARBA" id="ARBA00022722"/>
    </source>
</evidence>
<keyword evidence="4 6" id="KW-0255">Endonuclease</keyword>
<keyword evidence="1 6" id="KW-0963">Cytoplasm</keyword>
<dbReference type="InterPro" id="IPR023534">
    <property type="entry name" value="Rof/RNase_P-like"/>
</dbReference>
<evidence type="ECO:0000256" key="2">
    <source>
        <dbReference type="ARBA" id="ARBA00022694"/>
    </source>
</evidence>
<protein>
    <recommendedName>
        <fullName evidence="6">Ribonuclease P protein component 1</fullName>
        <shortName evidence="6">RNase P component 1</shortName>
        <ecNumber evidence="6">3.1.26.5</ecNumber>
    </recommendedName>
    <alternativeName>
        <fullName evidence="6">Rpp29</fullName>
    </alternativeName>
</protein>
<comment type="function">
    <text evidence="6">Part of ribonuclease P, a protein complex that generates mature tRNA molecules by cleaving their 5'-ends.</text>
</comment>
<comment type="subcellular location">
    <subcellularLocation>
        <location evidence="6">Cytoplasm</location>
    </subcellularLocation>
</comment>
<dbReference type="HOGENOM" id="CLU_107020_2_1_2"/>
<keyword evidence="8" id="KW-1185">Reference proteome</keyword>
<dbReference type="GO" id="GO:0005737">
    <property type="term" value="C:cytoplasm"/>
    <property type="evidence" value="ECO:0007669"/>
    <property type="project" value="UniProtKB-SubCell"/>
</dbReference>
<comment type="subunit">
    <text evidence="6">Consists of a catalytic RNA component and at least 4-5 protein subunits.</text>
</comment>
<evidence type="ECO:0000256" key="4">
    <source>
        <dbReference type="ARBA" id="ARBA00022759"/>
    </source>
</evidence>
<dbReference type="GO" id="GO:0030677">
    <property type="term" value="C:ribonuclease P complex"/>
    <property type="evidence" value="ECO:0007669"/>
    <property type="project" value="UniProtKB-UniRule"/>
</dbReference>